<proteinExistence type="inferred from homology"/>
<organism evidence="7 8">
    <name type="scientific">Micromonospora pisi</name>
    <dbReference type="NCBI Taxonomy" id="589240"/>
    <lineage>
        <taxon>Bacteria</taxon>
        <taxon>Bacillati</taxon>
        <taxon>Actinomycetota</taxon>
        <taxon>Actinomycetes</taxon>
        <taxon>Micromonosporales</taxon>
        <taxon>Micromonosporaceae</taxon>
        <taxon>Micromonospora</taxon>
    </lineage>
</organism>
<comment type="caution">
    <text evidence="7">The sequence shown here is derived from an EMBL/GenBank/DDBJ whole genome shotgun (WGS) entry which is preliminary data.</text>
</comment>
<dbReference type="InterPro" id="IPR036291">
    <property type="entry name" value="NAD(P)-bd_dom_sf"/>
</dbReference>
<evidence type="ECO:0000313" key="8">
    <source>
        <dbReference type="Proteomes" id="UP000277671"/>
    </source>
</evidence>
<name>A0A495JRS3_9ACTN</name>
<dbReference type="Proteomes" id="UP000277671">
    <property type="component" value="Unassembled WGS sequence"/>
</dbReference>
<dbReference type="Gene3D" id="3.40.50.720">
    <property type="entry name" value="NAD(P)-binding Rossmann-like Domain"/>
    <property type="match status" value="1"/>
</dbReference>
<evidence type="ECO:0000313" key="7">
    <source>
        <dbReference type="EMBL" id="RKR91700.1"/>
    </source>
</evidence>
<evidence type="ECO:0000256" key="4">
    <source>
        <dbReference type="ARBA" id="ARBA00031367"/>
    </source>
</evidence>
<gene>
    <name evidence="7" type="ORF">BDK92_6102</name>
</gene>
<dbReference type="PANTHER" id="PTHR43725:SF53">
    <property type="entry name" value="UDP-ARABINOSE 4-EPIMERASE 1"/>
    <property type="match status" value="1"/>
</dbReference>
<dbReference type="Gene3D" id="3.90.25.10">
    <property type="entry name" value="UDP-galactose 4-epimerase, domain 1"/>
    <property type="match status" value="1"/>
</dbReference>
<evidence type="ECO:0000259" key="6">
    <source>
        <dbReference type="Pfam" id="PF01370"/>
    </source>
</evidence>
<dbReference type="InterPro" id="IPR001509">
    <property type="entry name" value="Epimerase_deHydtase"/>
</dbReference>
<dbReference type="SUPFAM" id="SSF51735">
    <property type="entry name" value="NAD(P)-binding Rossmann-fold domains"/>
    <property type="match status" value="1"/>
</dbReference>
<dbReference type="Pfam" id="PF01370">
    <property type="entry name" value="Epimerase"/>
    <property type="match status" value="1"/>
</dbReference>
<feature type="domain" description="NAD-dependent epimerase/dehydratase" evidence="6">
    <location>
        <begin position="54"/>
        <end position="294"/>
    </location>
</feature>
<dbReference type="GO" id="GO:0033499">
    <property type="term" value="P:galactose catabolic process via UDP-galactose, Leloir pathway"/>
    <property type="evidence" value="ECO:0007669"/>
    <property type="project" value="TreeGrafter"/>
</dbReference>
<dbReference type="PANTHER" id="PTHR43725">
    <property type="entry name" value="UDP-GLUCOSE 4-EPIMERASE"/>
    <property type="match status" value="1"/>
</dbReference>
<sequence>MRRSTNGAGYPPIGAVRAGTGVPGRSWIVVRLLDLSRLCLAAAESGQIGPHVHVLVTGGLGFLGHAVSLHLLASGHRVTVLSRRRSTERLAPGAELVTGDLRDRARLARLVGEGGFDGVCHLAALTSAGDSLTDPLTYFDVNAVGTFNLLKAFEQASEERPGISFVFASTNIVYGSRPEGALTEDLDTHPESPYATSKVAAEQLVAAQASIGAIGATTLRLFNLAGAAGGVGDLDPGRIVPNVFRAMTGQLPHVTLNGGGAAVRDFVHVMDAAEAFRLAVERTRPGEHRLLNIGSGHGTSMLEVVTTAQQVTGRTVDVRRLPPKPEPFRLTADINLARVMLDWEPRRSALAEILTDAWAAWPVPGR</sequence>
<accession>A0A495JRS3</accession>
<comment type="pathway">
    <text evidence="1">Carbohydrate metabolism; galactose metabolism.</text>
</comment>
<comment type="similarity">
    <text evidence="2">Belongs to the NAD(P)-dependent epimerase/dehydratase family.</text>
</comment>
<keyword evidence="8" id="KW-1185">Reference proteome</keyword>
<evidence type="ECO:0000256" key="1">
    <source>
        <dbReference type="ARBA" id="ARBA00004947"/>
    </source>
</evidence>
<reference evidence="7 8" key="1">
    <citation type="submission" date="2018-10" db="EMBL/GenBank/DDBJ databases">
        <title>Sequencing the genomes of 1000 actinobacteria strains.</title>
        <authorList>
            <person name="Klenk H.-P."/>
        </authorList>
    </citation>
    <scope>NUCLEOTIDE SEQUENCE [LARGE SCALE GENOMIC DNA]</scope>
    <source>
        <strain evidence="7 8">DSM 45175</strain>
    </source>
</reference>
<protein>
    <recommendedName>
        <fullName evidence="3">UDP-glucose 4-epimerase</fullName>
    </recommendedName>
    <alternativeName>
        <fullName evidence="5">Galactowaldenase</fullName>
    </alternativeName>
    <alternativeName>
        <fullName evidence="4">UDP-galactose 4-epimerase</fullName>
    </alternativeName>
</protein>
<dbReference type="AlphaFoldDB" id="A0A495JRS3"/>
<evidence type="ECO:0000256" key="5">
    <source>
        <dbReference type="ARBA" id="ARBA00033067"/>
    </source>
</evidence>
<evidence type="ECO:0000256" key="3">
    <source>
        <dbReference type="ARBA" id="ARBA00018569"/>
    </source>
</evidence>
<dbReference type="EMBL" id="RBKT01000001">
    <property type="protein sequence ID" value="RKR91700.1"/>
    <property type="molecule type" value="Genomic_DNA"/>
</dbReference>
<evidence type="ECO:0000256" key="2">
    <source>
        <dbReference type="ARBA" id="ARBA00007637"/>
    </source>
</evidence>